<dbReference type="GO" id="GO:0009103">
    <property type="term" value="P:lipopolysaccharide biosynthetic process"/>
    <property type="evidence" value="ECO:0007669"/>
    <property type="project" value="TreeGrafter"/>
</dbReference>
<dbReference type="Pfam" id="PF13692">
    <property type="entry name" value="Glyco_trans_1_4"/>
    <property type="match status" value="1"/>
</dbReference>
<organism evidence="3 4">
    <name type="scientific">Tenacibaculum skagerrakense</name>
    <dbReference type="NCBI Taxonomy" id="186571"/>
    <lineage>
        <taxon>Bacteria</taxon>
        <taxon>Pseudomonadati</taxon>
        <taxon>Bacteroidota</taxon>
        <taxon>Flavobacteriia</taxon>
        <taxon>Flavobacteriales</taxon>
        <taxon>Flavobacteriaceae</taxon>
        <taxon>Tenacibaculum</taxon>
    </lineage>
</organism>
<name>A0A4R2P068_9FLAO</name>
<evidence type="ECO:0000313" key="3">
    <source>
        <dbReference type="EMBL" id="TCP27005.1"/>
    </source>
</evidence>
<comment type="caution">
    <text evidence="3">The sequence shown here is derived from an EMBL/GenBank/DDBJ whole genome shotgun (WGS) entry which is preliminary data.</text>
</comment>
<proteinExistence type="predicted"/>
<dbReference type="PANTHER" id="PTHR46401:SF2">
    <property type="entry name" value="GLYCOSYLTRANSFERASE WBBK-RELATED"/>
    <property type="match status" value="1"/>
</dbReference>
<dbReference type="Proteomes" id="UP000294564">
    <property type="component" value="Unassembled WGS sequence"/>
</dbReference>
<keyword evidence="1 3" id="KW-0808">Transferase</keyword>
<dbReference type="RefSeq" id="WP_132793925.1">
    <property type="nucleotide sequence ID" value="NZ_SLXM01000002.1"/>
</dbReference>
<reference evidence="3 4" key="1">
    <citation type="submission" date="2019-03" db="EMBL/GenBank/DDBJ databases">
        <title>Genomic Encyclopedia of Type Strains, Phase IV (KMG-IV): sequencing the most valuable type-strain genomes for metagenomic binning, comparative biology and taxonomic classification.</title>
        <authorList>
            <person name="Goeker M."/>
        </authorList>
    </citation>
    <scope>NUCLEOTIDE SEQUENCE [LARGE SCALE GENOMIC DNA]</scope>
    <source>
        <strain evidence="3 4">DSM 14836</strain>
    </source>
</reference>
<accession>A0A4R2P068</accession>
<dbReference type="InterPro" id="IPR028098">
    <property type="entry name" value="Glyco_trans_4-like_N"/>
</dbReference>
<dbReference type="PANTHER" id="PTHR46401">
    <property type="entry name" value="GLYCOSYLTRANSFERASE WBBK-RELATED"/>
    <property type="match status" value="1"/>
</dbReference>
<protein>
    <submittedName>
        <fullName evidence="3">Glycosyltransferase involved in cell wall biosynthesis</fullName>
    </submittedName>
</protein>
<dbReference type="CDD" id="cd03794">
    <property type="entry name" value="GT4_WbuB-like"/>
    <property type="match status" value="1"/>
</dbReference>
<evidence type="ECO:0000256" key="1">
    <source>
        <dbReference type="ARBA" id="ARBA00022679"/>
    </source>
</evidence>
<keyword evidence="4" id="KW-1185">Reference proteome</keyword>
<feature type="domain" description="Glycosyltransferase subfamily 4-like N-terminal" evidence="2">
    <location>
        <begin position="108"/>
        <end position="229"/>
    </location>
</feature>
<dbReference type="AlphaFoldDB" id="A0A4R2P068"/>
<dbReference type="OrthoDB" id="9794575at2"/>
<dbReference type="GO" id="GO:0016757">
    <property type="term" value="F:glycosyltransferase activity"/>
    <property type="evidence" value="ECO:0007669"/>
    <property type="project" value="TreeGrafter"/>
</dbReference>
<evidence type="ECO:0000259" key="2">
    <source>
        <dbReference type="Pfam" id="PF13439"/>
    </source>
</evidence>
<dbReference type="SUPFAM" id="SSF53756">
    <property type="entry name" value="UDP-Glycosyltransferase/glycogen phosphorylase"/>
    <property type="match status" value="1"/>
</dbReference>
<gene>
    <name evidence="3" type="ORF">EV195_102347</name>
</gene>
<dbReference type="Gene3D" id="3.40.50.2000">
    <property type="entry name" value="Glycogen Phosphorylase B"/>
    <property type="match status" value="2"/>
</dbReference>
<dbReference type="EMBL" id="SLXM01000002">
    <property type="protein sequence ID" value="TCP27005.1"/>
    <property type="molecule type" value="Genomic_DNA"/>
</dbReference>
<evidence type="ECO:0000313" key="4">
    <source>
        <dbReference type="Proteomes" id="UP000294564"/>
    </source>
</evidence>
<dbReference type="Pfam" id="PF13439">
    <property type="entry name" value="Glyco_transf_4"/>
    <property type="match status" value="1"/>
</dbReference>
<sequence>MKVLIVTYYWPPAGGAGVQRWLKFTKYLRNFDIEPVIFTADNPHYPILDDSLHRDIPVGVEVIKCPIFEPNNLLSKVKKKKVKNSAGFLEENPSMLSKIMIYIRANLFIPDARMFWIKPSVKRIKKYLSENSIEALITTGPPHSLHMIGYHLKKQLGVKWIADFRDPWTGIDYFHLLPLTKLAKKKHFRLEDKVFKNADKVIMVSKTSKEKYAKQAKSIEVITNGYDTDGIEEDSLVLDTKFTISHIGSMNAARNPKILWEVLHNIAEENPDFSNDLQIQLIGKLDEKIVKEDIESYNFKNVHQLDYVPHQEAKKYQKQSQVLLLIVNDTPNAREIVTGKVFEYIQAKRPIIAIGPEDGDLADVLNETNAGKTFDYQNKKDLKAEIKSLYKKYKLGTLTVNSSNIEKFHRKQLTKDLSEIIKGLAKT</sequence>